<comment type="caution">
    <text evidence="3">The sequence shown here is derived from an EMBL/GenBank/DDBJ whole genome shotgun (WGS) entry which is preliminary data.</text>
</comment>
<dbReference type="Proteomes" id="UP000821837">
    <property type="component" value="Unassembled WGS sequence"/>
</dbReference>
<evidence type="ECO:0000313" key="4">
    <source>
        <dbReference type="Proteomes" id="UP000821837"/>
    </source>
</evidence>
<organism evidence="3 4">
    <name type="scientific">Rhipicephalus sanguineus</name>
    <name type="common">Brown dog tick</name>
    <name type="synonym">Ixodes sanguineus</name>
    <dbReference type="NCBI Taxonomy" id="34632"/>
    <lineage>
        <taxon>Eukaryota</taxon>
        <taxon>Metazoa</taxon>
        <taxon>Ecdysozoa</taxon>
        <taxon>Arthropoda</taxon>
        <taxon>Chelicerata</taxon>
        <taxon>Arachnida</taxon>
        <taxon>Acari</taxon>
        <taxon>Parasitiformes</taxon>
        <taxon>Ixodida</taxon>
        <taxon>Ixodoidea</taxon>
        <taxon>Ixodidae</taxon>
        <taxon>Rhipicephalinae</taxon>
        <taxon>Rhipicephalus</taxon>
        <taxon>Rhipicephalus</taxon>
    </lineage>
</organism>
<dbReference type="AlphaFoldDB" id="A0A9D4Q6V6"/>
<sequence length="222" mass="24448">MCRVVKEHARRLLHGIHRVRTPGSRSFRKGLRLEPLAGGGRVDKAGFTSEADLKPPLPGGHPHHEPGSPRSAVACSSSSAKLKKRPLCRFWKLRFPASSSSRSRLVALLVGIATLVLVAVVASLVYTLYTRSKVDVRKEEIRQDPEAGSWAVEVTFRVTNRNYSPDLVDHSSRVFKSLASEVARAKEVTICQKREGEGENGGDCGMSIFLHIPHTWAISDSF</sequence>
<dbReference type="EMBL" id="JABSTV010001248">
    <property type="protein sequence ID" value="KAH7969170.1"/>
    <property type="molecule type" value="Genomic_DNA"/>
</dbReference>
<keyword evidence="2" id="KW-0812">Transmembrane</keyword>
<proteinExistence type="predicted"/>
<evidence type="ECO:0000256" key="1">
    <source>
        <dbReference type="SAM" id="MobiDB-lite"/>
    </source>
</evidence>
<gene>
    <name evidence="3" type="ORF">HPB52_015431</name>
</gene>
<dbReference type="VEuPathDB" id="VectorBase:RSAN_037598"/>
<keyword evidence="4" id="KW-1185">Reference proteome</keyword>
<feature type="region of interest" description="Disordered" evidence="1">
    <location>
        <begin position="42"/>
        <end position="76"/>
    </location>
</feature>
<accession>A0A9D4Q6V6</accession>
<evidence type="ECO:0000313" key="3">
    <source>
        <dbReference type="EMBL" id="KAH7969170.1"/>
    </source>
</evidence>
<protein>
    <submittedName>
        <fullName evidence="3">Uncharacterized protein</fullName>
    </submittedName>
</protein>
<keyword evidence="2" id="KW-0472">Membrane</keyword>
<reference evidence="3" key="1">
    <citation type="journal article" date="2020" name="Cell">
        <title>Large-Scale Comparative Analyses of Tick Genomes Elucidate Their Genetic Diversity and Vector Capacities.</title>
        <authorList>
            <consortium name="Tick Genome and Microbiome Consortium (TIGMIC)"/>
            <person name="Jia N."/>
            <person name="Wang J."/>
            <person name="Shi W."/>
            <person name="Du L."/>
            <person name="Sun Y."/>
            <person name="Zhan W."/>
            <person name="Jiang J.F."/>
            <person name="Wang Q."/>
            <person name="Zhang B."/>
            <person name="Ji P."/>
            <person name="Bell-Sakyi L."/>
            <person name="Cui X.M."/>
            <person name="Yuan T.T."/>
            <person name="Jiang B.G."/>
            <person name="Yang W.F."/>
            <person name="Lam T.T."/>
            <person name="Chang Q.C."/>
            <person name="Ding S.J."/>
            <person name="Wang X.J."/>
            <person name="Zhu J.G."/>
            <person name="Ruan X.D."/>
            <person name="Zhao L."/>
            <person name="Wei J.T."/>
            <person name="Ye R.Z."/>
            <person name="Que T.C."/>
            <person name="Du C.H."/>
            <person name="Zhou Y.H."/>
            <person name="Cheng J.X."/>
            <person name="Dai P.F."/>
            <person name="Guo W.B."/>
            <person name="Han X.H."/>
            <person name="Huang E.J."/>
            <person name="Li L.F."/>
            <person name="Wei W."/>
            <person name="Gao Y.C."/>
            <person name="Liu J.Z."/>
            <person name="Shao H.Z."/>
            <person name="Wang X."/>
            <person name="Wang C.C."/>
            <person name="Yang T.C."/>
            <person name="Huo Q.B."/>
            <person name="Li W."/>
            <person name="Chen H.Y."/>
            <person name="Chen S.E."/>
            <person name="Zhou L.G."/>
            <person name="Ni X.B."/>
            <person name="Tian J.H."/>
            <person name="Sheng Y."/>
            <person name="Liu T."/>
            <person name="Pan Y.S."/>
            <person name="Xia L.Y."/>
            <person name="Li J."/>
            <person name="Zhao F."/>
            <person name="Cao W.C."/>
        </authorList>
    </citation>
    <scope>NUCLEOTIDE SEQUENCE</scope>
    <source>
        <strain evidence="3">Rsan-2018</strain>
    </source>
</reference>
<reference evidence="3" key="2">
    <citation type="submission" date="2021-09" db="EMBL/GenBank/DDBJ databases">
        <authorList>
            <person name="Jia N."/>
            <person name="Wang J."/>
            <person name="Shi W."/>
            <person name="Du L."/>
            <person name="Sun Y."/>
            <person name="Zhan W."/>
            <person name="Jiang J."/>
            <person name="Wang Q."/>
            <person name="Zhang B."/>
            <person name="Ji P."/>
            <person name="Sakyi L.B."/>
            <person name="Cui X."/>
            <person name="Yuan T."/>
            <person name="Jiang B."/>
            <person name="Yang W."/>
            <person name="Lam T.T.-Y."/>
            <person name="Chang Q."/>
            <person name="Ding S."/>
            <person name="Wang X."/>
            <person name="Zhu J."/>
            <person name="Ruan X."/>
            <person name="Zhao L."/>
            <person name="Wei J."/>
            <person name="Que T."/>
            <person name="Du C."/>
            <person name="Cheng J."/>
            <person name="Dai P."/>
            <person name="Han X."/>
            <person name="Huang E."/>
            <person name="Gao Y."/>
            <person name="Liu J."/>
            <person name="Shao H."/>
            <person name="Ye R."/>
            <person name="Li L."/>
            <person name="Wei W."/>
            <person name="Wang X."/>
            <person name="Wang C."/>
            <person name="Huo Q."/>
            <person name="Li W."/>
            <person name="Guo W."/>
            <person name="Chen H."/>
            <person name="Chen S."/>
            <person name="Zhou L."/>
            <person name="Zhou L."/>
            <person name="Ni X."/>
            <person name="Tian J."/>
            <person name="Zhou Y."/>
            <person name="Sheng Y."/>
            <person name="Liu T."/>
            <person name="Pan Y."/>
            <person name="Xia L."/>
            <person name="Li J."/>
            <person name="Zhao F."/>
            <person name="Cao W."/>
        </authorList>
    </citation>
    <scope>NUCLEOTIDE SEQUENCE</scope>
    <source>
        <strain evidence="3">Rsan-2018</strain>
        <tissue evidence="3">Larvae</tissue>
    </source>
</reference>
<keyword evidence="2" id="KW-1133">Transmembrane helix</keyword>
<name>A0A9D4Q6V6_RHISA</name>
<feature type="transmembrane region" description="Helical" evidence="2">
    <location>
        <begin position="105"/>
        <end position="129"/>
    </location>
</feature>
<evidence type="ECO:0000256" key="2">
    <source>
        <dbReference type="SAM" id="Phobius"/>
    </source>
</evidence>